<dbReference type="InterPro" id="IPR011320">
    <property type="entry name" value="RNase_H1_N"/>
</dbReference>
<feature type="binding site" evidence="12">
    <location>
        <position position="144"/>
    </location>
    <ligand>
        <name>Mg(2+)</name>
        <dbReference type="ChEBI" id="CHEBI:18420"/>
        <label>2</label>
    </ligand>
</feature>
<protein>
    <recommendedName>
        <fullName evidence="5 11">Ribonuclease H</fullName>
        <ecNumber evidence="4 11">3.1.26.4</ecNumber>
    </recommendedName>
</protein>
<evidence type="ECO:0000256" key="10">
    <source>
        <dbReference type="ARBA" id="ARBA00022842"/>
    </source>
</evidence>
<feature type="domain" description="RNase H type-1" evidence="13">
    <location>
        <begin position="73"/>
        <end position="209"/>
    </location>
</feature>
<evidence type="ECO:0000256" key="4">
    <source>
        <dbReference type="ARBA" id="ARBA00012180"/>
    </source>
</evidence>
<keyword evidence="11" id="KW-0963">Cytoplasm</keyword>
<dbReference type="PROSITE" id="PS50879">
    <property type="entry name" value="RNASE_H_1"/>
    <property type="match status" value="1"/>
</dbReference>
<dbReference type="Pfam" id="PF00075">
    <property type="entry name" value="RNase_H"/>
    <property type="match status" value="1"/>
</dbReference>
<dbReference type="InterPro" id="IPR017290">
    <property type="entry name" value="RNase_H_bac"/>
</dbReference>
<dbReference type="InterPro" id="IPR036397">
    <property type="entry name" value="RNaseH_sf"/>
</dbReference>
<feature type="binding site" evidence="12">
    <location>
        <position position="204"/>
    </location>
    <ligand>
        <name>Mg(2+)</name>
        <dbReference type="ChEBI" id="CHEBI:18420"/>
        <label>1</label>
    </ligand>
</feature>
<comment type="function">
    <text evidence="2 11">Endonuclease that specifically degrades the RNA of RNA-DNA hybrids.</text>
</comment>
<evidence type="ECO:0000256" key="6">
    <source>
        <dbReference type="ARBA" id="ARBA00022722"/>
    </source>
</evidence>
<dbReference type="GO" id="GO:0003676">
    <property type="term" value="F:nucleic acid binding"/>
    <property type="evidence" value="ECO:0007669"/>
    <property type="project" value="UniProtKB-UniRule"/>
</dbReference>
<evidence type="ECO:0000259" key="13">
    <source>
        <dbReference type="PROSITE" id="PS50879"/>
    </source>
</evidence>
<dbReference type="PATRIC" id="fig|322095.3.peg.1598"/>
<evidence type="ECO:0000256" key="7">
    <source>
        <dbReference type="ARBA" id="ARBA00022723"/>
    </source>
</evidence>
<evidence type="ECO:0000313" key="15">
    <source>
        <dbReference type="Proteomes" id="UP000070224"/>
    </source>
</evidence>
<name>A0A134B463_9PORP</name>
<comment type="similarity">
    <text evidence="3 11">Belongs to the RNase H family.</text>
</comment>
<dbReference type="InterPro" id="IPR002156">
    <property type="entry name" value="RNaseH_domain"/>
</dbReference>
<comment type="catalytic activity">
    <reaction evidence="11">
        <text>Endonucleolytic cleavage to 5'-phosphomonoester.</text>
        <dbReference type="EC" id="3.1.26.4"/>
    </reaction>
</comment>
<evidence type="ECO:0000256" key="1">
    <source>
        <dbReference type="ARBA" id="ARBA00001946"/>
    </source>
</evidence>
<dbReference type="SUPFAM" id="SSF55658">
    <property type="entry name" value="L9 N-domain-like"/>
    <property type="match status" value="1"/>
</dbReference>
<gene>
    <name evidence="14" type="ORF">HMPREF3185_01623</name>
</gene>
<comment type="caution">
    <text evidence="14">The sequence shown here is derived from an EMBL/GenBank/DDBJ whole genome shotgun (WGS) entry which is preliminary data.</text>
</comment>
<dbReference type="Pfam" id="PF01693">
    <property type="entry name" value="Cauli_VI"/>
    <property type="match status" value="1"/>
</dbReference>
<dbReference type="Gene3D" id="3.30.420.10">
    <property type="entry name" value="Ribonuclease H-like superfamily/Ribonuclease H"/>
    <property type="match status" value="1"/>
</dbReference>
<dbReference type="Proteomes" id="UP000070224">
    <property type="component" value="Unassembled WGS sequence"/>
</dbReference>
<reference evidence="15" key="1">
    <citation type="submission" date="2016-01" db="EMBL/GenBank/DDBJ databases">
        <authorList>
            <person name="Mitreva M."/>
            <person name="Pepin K.H."/>
            <person name="Mihindukulasuriya K.A."/>
            <person name="Fulton R."/>
            <person name="Fronick C."/>
            <person name="O'Laughlin M."/>
            <person name="Miner T."/>
            <person name="Herter B."/>
            <person name="Rosa B.A."/>
            <person name="Cordes M."/>
            <person name="Tomlinson C."/>
            <person name="Wollam A."/>
            <person name="Palsikar V.B."/>
            <person name="Mardis E.R."/>
            <person name="Wilson R.K."/>
        </authorList>
    </citation>
    <scope>NUCLEOTIDE SEQUENCE [LARGE SCALE GENOMIC DNA]</scope>
    <source>
        <strain evidence="15">KA00683</strain>
    </source>
</reference>
<keyword evidence="8 11" id="KW-0255">Endonuclease</keyword>
<dbReference type="InterPro" id="IPR037056">
    <property type="entry name" value="RNase_H1_N_sf"/>
</dbReference>
<feature type="binding site" evidence="12">
    <location>
        <position position="82"/>
    </location>
    <ligand>
        <name>Mg(2+)</name>
        <dbReference type="ChEBI" id="CHEBI:18420"/>
        <label>1</label>
    </ligand>
</feature>
<comment type="cofactor">
    <cofactor evidence="1">
        <name>Mg(2+)</name>
        <dbReference type="ChEBI" id="CHEBI:18420"/>
    </cofactor>
</comment>
<dbReference type="EMBL" id="LSDK01000113">
    <property type="protein sequence ID" value="KXB74731.1"/>
    <property type="molecule type" value="Genomic_DNA"/>
</dbReference>
<dbReference type="GO" id="GO:0005737">
    <property type="term" value="C:cytoplasm"/>
    <property type="evidence" value="ECO:0007669"/>
    <property type="project" value="UniProtKB-SubCell"/>
</dbReference>
<keyword evidence="15" id="KW-1185">Reference proteome</keyword>
<keyword evidence="7 11" id="KW-0479">Metal-binding</keyword>
<evidence type="ECO:0000313" key="14">
    <source>
        <dbReference type="EMBL" id="KXB74731.1"/>
    </source>
</evidence>
<dbReference type="InterPro" id="IPR012337">
    <property type="entry name" value="RNaseH-like_sf"/>
</dbReference>
<dbReference type="OrthoDB" id="9811552at2"/>
<dbReference type="Gene3D" id="3.40.970.10">
    <property type="entry name" value="Ribonuclease H1, N-terminal domain"/>
    <property type="match status" value="1"/>
</dbReference>
<dbReference type="SUPFAM" id="SSF53098">
    <property type="entry name" value="Ribonuclease H-like"/>
    <property type="match status" value="1"/>
</dbReference>
<dbReference type="STRING" id="322095.HMPREF3185_01623"/>
<dbReference type="GO" id="GO:0004523">
    <property type="term" value="F:RNA-DNA hybrid ribonuclease activity"/>
    <property type="evidence" value="ECO:0007669"/>
    <property type="project" value="UniProtKB-UniRule"/>
</dbReference>
<evidence type="ECO:0000256" key="9">
    <source>
        <dbReference type="ARBA" id="ARBA00022801"/>
    </source>
</evidence>
<dbReference type="RefSeq" id="WP_060935764.1">
    <property type="nucleotide sequence ID" value="NZ_KQ960459.1"/>
</dbReference>
<dbReference type="InterPro" id="IPR009027">
    <property type="entry name" value="Ribosomal_bL9/RNase_H1_N"/>
</dbReference>
<evidence type="ECO:0000256" key="3">
    <source>
        <dbReference type="ARBA" id="ARBA00005300"/>
    </source>
</evidence>
<sequence length="209" mass="23855">MAKQQKWYVVWAGHEPGVYETWAECQRQTQGYPKPLFKSFESRSEALRAYEEGFQGFSRRHRAPSGMESSTEAPIEEALAVDAACSGNPGVMEYRGVYLPSRRVIFEMGPFPKGTNNIGEFLAIVHALALIEKQGLSQLVIYSDSQTALGWVRKKRCKTLLERTAETAPLFDLIERAERWLQTHTYTTPLYKWDTVRWGEIPADYGRKG</sequence>
<proteinExistence type="inferred from homology"/>
<keyword evidence="12" id="KW-0464">Manganese</keyword>
<dbReference type="EC" id="3.1.26.4" evidence="4 11"/>
<accession>A0A134B463</accession>
<feature type="binding site" evidence="12">
    <location>
        <position position="120"/>
    </location>
    <ligand>
        <name>Mg(2+)</name>
        <dbReference type="ChEBI" id="CHEBI:18420"/>
        <label>2</label>
    </ligand>
</feature>
<keyword evidence="6 11" id="KW-0540">Nuclease</keyword>
<keyword evidence="9 11" id="KW-0378">Hydrolase</keyword>
<comment type="cofactor">
    <cofactor evidence="12">
        <name>Mn(2+)</name>
        <dbReference type="ChEBI" id="CHEBI:29035"/>
    </cofactor>
    <cofactor evidence="12">
        <name>Mg(2+)</name>
        <dbReference type="ChEBI" id="CHEBI:18420"/>
    </cofactor>
    <text evidence="12">Binds 2 metal ions per subunit. Manganese or magnesium.</text>
</comment>
<keyword evidence="10 11" id="KW-0460">Magnesium</keyword>
<dbReference type="FunFam" id="3.40.970.10:FF:000002">
    <property type="entry name" value="Ribonuclease H"/>
    <property type="match status" value="1"/>
</dbReference>
<dbReference type="PIRSF" id="PIRSF037839">
    <property type="entry name" value="Ribonuclease_H"/>
    <property type="match status" value="1"/>
</dbReference>
<evidence type="ECO:0000256" key="11">
    <source>
        <dbReference type="PIRNR" id="PIRNR037839"/>
    </source>
</evidence>
<evidence type="ECO:0000256" key="8">
    <source>
        <dbReference type="ARBA" id="ARBA00022759"/>
    </source>
</evidence>
<evidence type="ECO:0000256" key="5">
    <source>
        <dbReference type="ARBA" id="ARBA00017721"/>
    </source>
</evidence>
<evidence type="ECO:0000256" key="12">
    <source>
        <dbReference type="PIRSR" id="PIRSR037839-1"/>
    </source>
</evidence>
<dbReference type="GO" id="GO:0046872">
    <property type="term" value="F:metal ion binding"/>
    <property type="evidence" value="ECO:0007669"/>
    <property type="project" value="UniProtKB-KW"/>
</dbReference>
<evidence type="ECO:0000256" key="2">
    <source>
        <dbReference type="ARBA" id="ARBA00004065"/>
    </source>
</evidence>
<organism evidence="14 15">
    <name type="scientific">Porphyromonas somerae</name>
    <dbReference type="NCBI Taxonomy" id="322095"/>
    <lineage>
        <taxon>Bacteria</taxon>
        <taxon>Pseudomonadati</taxon>
        <taxon>Bacteroidota</taxon>
        <taxon>Bacteroidia</taxon>
        <taxon>Bacteroidales</taxon>
        <taxon>Porphyromonadaceae</taxon>
        <taxon>Porphyromonas</taxon>
    </lineage>
</organism>
<comment type="subcellular location">
    <subcellularLocation>
        <location evidence="11">Cytoplasm</location>
    </subcellularLocation>
</comment>
<dbReference type="AlphaFoldDB" id="A0A134B463"/>